<dbReference type="Proteomes" id="UP001648503">
    <property type="component" value="Unassembled WGS sequence"/>
</dbReference>
<sequence>MVCESKKTTQFLTDIDRLLEYVDASAIVSPLRKQVLQSGRGIALERRDEFRCSAIHTKNKKLVFQNGLSLCKTTWPASTETDQYENSSHQYQSFQTWDHHYFQMIFSLPYLSNNHPILPSSTLQLWHPQQLDAGQSTEAPLEVPAPKQTAQATLSFVWTLVIKTEKNRESVSPHIVQLQDPFKTLSLLFSIGSPRLA</sequence>
<proteinExistence type="predicted"/>
<reference evidence="1 2" key="1">
    <citation type="submission" date="2021-02" db="EMBL/GenBank/DDBJ databases">
        <title>Variation within the Batrachochytrium salamandrivorans European outbreak.</title>
        <authorList>
            <person name="Kelly M."/>
            <person name="Pasmans F."/>
            <person name="Shea T.P."/>
            <person name="Munoz J.F."/>
            <person name="Carranza S."/>
            <person name="Cuomo C.A."/>
            <person name="Martel A."/>
        </authorList>
    </citation>
    <scope>NUCLEOTIDE SEQUENCE [LARGE SCALE GENOMIC DNA]</scope>
    <source>
        <strain evidence="1 2">AMFP18/2</strain>
    </source>
</reference>
<keyword evidence="2" id="KW-1185">Reference proteome</keyword>
<comment type="caution">
    <text evidence="1">The sequence shown here is derived from an EMBL/GenBank/DDBJ whole genome shotgun (WGS) entry which is preliminary data.</text>
</comment>
<name>A0ABQ8FE01_9FUNG</name>
<dbReference type="EMBL" id="JAFCIX010000205">
    <property type="protein sequence ID" value="KAH6596601.1"/>
    <property type="molecule type" value="Genomic_DNA"/>
</dbReference>
<evidence type="ECO:0000313" key="1">
    <source>
        <dbReference type="EMBL" id="KAH6596601.1"/>
    </source>
</evidence>
<evidence type="ECO:0000313" key="2">
    <source>
        <dbReference type="Proteomes" id="UP001648503"/>
    </source>
</evidence>
<protein>
    <submittedName>
        <fullName evidence="1">Uncharacterized protein</fullName>
    </submittedName>
</protein>
<organism evidence="1 2">
    <name type="scientific">Batrachochytrium salamandrivorans</name>
    <dbReference type="NCBI Taxonomy" id="1357716"/>
    <lineage>
        <taxon>Eukaryota</taxon>
        <taxon>Fungi</taxon>
        <taxon>Fungi incertae sedis</taxon>
        <taxon>Chytridiomycota</taxon>
        <taxon>Chytridiomycota incertae sedis</taxon>
        <taxon>Chytridiomycetes</taxon>
        <taxon>Rhizophydiales</taxon>
        <taxon>Rhizophydiales incertae sedis</taxon>
        <taxon>Batrachochytrium</taxon>
    </lineage>
</organism>
<gene>
    <name evidence="1" type="ORF">BASA50_005007</name>
</gene>
<accession>A0ABQ8FE01</accession>